<dbReference type="AlphaFoldDB" id="K2SJE9"/>
<sequence>MAKRQLSSSPNTLTPRRCACRHSLAPTRLLNKLSQALPHKPTTMRFSAVLALLALGAAAAPLRPIEQGADVIPVEGDDNSMHTLWARNVINDWDRYTQPPADAERPSSWEEIREGLKYFFTLEWIFQKDPSAND</sequence>
<reference evidence="1 2" key="1">
    <citation type="journal article" date="2012" name="BMC Genomics">
        <title>Tools to kill: Genome of one of the most destructive plant pathogenic fungi Macrophomina phaseolina.</title>
        <authorList>
            <person name="Islam M.S."/>
            <person name="Haque M.S."/>
            <person name="Islam M.M."/>
            <person name="Emdad E.M."/>
            <person name="Halim A."/>
            <person name="Hossen Q.M.M."/>
            <person name="Hossain M.Z."/>
            <person name="Ahmed B."/>
            <person name="Rahim S."/>
            <person name="Rahman M.S."/>
            <person name="Alam M.M."/>
            <person name="Hou S."/>
            <person name="Wan X."/>
            <person name="Saito J.A."/>
            <person name="Alam M."/>
        </authorList>
    </citation>
    <scope>NUCLEOTIDE SEQUENCE [LARGE SCALE GENOMIC DNA]</scope>
    <source>
        <strain evidence="1 2">MS6</strain>
    </source>
</reference>
<comment type="caution">
    <text evidence="1">The sequence shown here is derived from an EMBL/GenBank/DDBJ whole genome shotgun (WGS) entry which is preliminary data.</text>
</comment>
<evidence type="ECO:0000313" key="2">
    <source>
        <dbReference type="Proteomes" id="UP000007129"/>
    </source>
</evidence>
<dbReference type="HOGENOM" id="CLU_1896623_0_0_1"/>
<dbReference type="InParanoid" id="K2SJE9"/>
<name>K2SJE9_MACPH</name>
<dbReference type="EMBL" id="AHHD01000259">
    <property type="protein sequence ID" value="EKG16940.1"/>
    <property type="molecule type" value="Genomic_DNA"/>
</dbReference>
<organism evidence="1 2">
    <name type="scientific">Macrophomina phaseolina (strain MS6)</name>
    <name type="common">Charcoal rot fungus</name>
    <dbReference type="NCBI Taxonomy" id="1126212"/>
    <lineage>
        <taxon>Eukaryota</taxon>
        <taxon>Fungi</taxon>
        <taxon>Dikarya</taxon>
        <taxon>Ascomycota</taxon>
        <taxon>Pezizomycotina</taxon>
        <taxon>Dothideomycetes</taxon>
        <taxon>Dothideomycetes incertae sedis</taxon>
        <taxon>Botryosphaeriales</taxon>
        <taxon>Botryosphaeriaceae</taxon>
        <taxon>Macrophomina</taxon>
    </lineage>
</organism>
<gene>
    <name evidence="1" type="ORF">MPH_05921</name>
</gene>
<dbReference type="Proteomes" id="UP000007129">
    <property type="component" value="Unassembled WGS sequence"/>
</dbReference>
<accession>K2SJE9</accession>
<proteinExistence type="predicted"/>
<evidence type="ECO:0000313" key="1">
    <source>
        <dbReference type="EMBL" id="EKG16940.1"/>
    </source>
</evidence>
<dbReference type="VEuPathDB" id="FungiDB:MPH_05921"/>
<protein>
    <submittedName>
        <fullName evidence="1">Uncharacterized protein</fullName>
    </submittedName>
</protein>